<sequence length="266" mass="29700">MKPLESLERRFGRYAVPNLTLLLVLGQAFMYLAAMGPGGQGLIERLQLVPARVLEGEVWRLLAFPVVPPLLSPLFFAIYLLAFYYFGSTVESLWGAFRYNVYLALGFLLTAAAGFIEPEWPASGAYVQTSVFLAFAALLPDAVIRIYFILPVKARYLAAFTWALYALQAVAGGWSTRLTIAAAVTNFLLFFGPQAFSTFKQAKRKRDFRRKVDAAASAIRHECRVCGLTSDMAPRTRFRYCSQCAGQCCYCPDHLDKHEHVQAVGR</sequence>
<dbReference type="GO" id="GO:0016020">
    <property type="term" value="C:membrane"/>
    <property type="evidence" value="ECO:0007669"/>
    <property type="project" value="UniProtKB-SubCell"/>
</dbReference>
<evidence type="ECO:0000313" key="6">
    <source>
        <dbReference type="EMBL" id="TWT43250.1"/>
    </source>
</evidence>
<evidence type="ECO:0000313" key="7">
    <source>
        <dbReference type="Proteomes" id="UP000318995"/>
    </source>
</evidence>
<feature type="transmembrane region" description="Helical" evidence="5">
    <location>
        <begin position="156"/>
        <end position="174"/>
    </location>
</feature>
<organism evidence="6 7">
    <name type="scientific">Botrimarina hoheduenensis</name>
    <dbReference type="NCBI Taxonomy" id="2528000"/>
    <lineage>
        <taxon>Bacteria</taxon>
        <taxon>Pseudomonadati</taxon>
        <taxon>Planctomycetota</taxon>
        <taxon>Planctomycetia</taxon>
        <taxon>Pirellulales</taxon>
        <taxon>Lacipirellulaceae</taxon>
        <taxon>Botrimarina</taxon>
    </lineage>
</organism>
<dbReference type="SUPFAM" id="SSF144091">
    <property type="entry name" value="Rhomboid-like"/>
    <property type="match status" value="1"/>
</dbReference>
<evidence type="ECO:0000256" key="4">
    <source>
        <dbReference type="ARBA" id="ARBA00023136"/>
    </source>
</evidence>
<dbReference type="OrthoDB" id="9778756at2"/>
<feature type="transmembrane region" description="Helical" evidence="5">
    <location>
        <begin position="21"/>
        <end position="43"/>
    </location>
</feature>
<dbReference type="RefSeq" id="WP_146574226.1">
    <property type="nucleotide sequence ID" value="NZ_SJPH01000004.1"/>
</dbReference>
<feature type="transmembrane region" description="Helical" evidence="5">
    <location>
        <begin position="99"/>
        <end position="116"/>
    </location>
</feature>
<feature type="transmembrane region" description="Helical" evidence="5">
    <location>
        <begin position="122"/>
        <end position="144"/>
    </location>
</feature>
<accession>A0A5C5VXS4</accession>
<evidence type="ECO:0000256" key="1">
    <source>
        <dbReference type="ARBA" id="ARBA00004141"/>
    </source>
</evidence>
<dbReference type="Proteomes" id="UP000318995">
    <property type="component" value="Unassembled WGS sequence"/>
</dbReference>
<keyword evidence="4 5" id="KW-0472">Membrane</keyword>
<evidence type="ECO:0000256" key="2">
    <source>
        <dbReference type="ARBA" id="ARBA00022692"/>
    </source>
</evidence>
<proteinExistence type="predicted"/>
<feature type="transmembrane region" description="Helical" evidence="5">
    <location>
        <begin position="180"/>
        <end position="199"/>
    </location>
</feature>
<keyword evidence="2 5" id="KW-0812">Transmembrane</keyword>
<dbReference type="InterPro" id="IPR035952">
    <property type="entry name" value="Rhomboid-like_sf"/>
</dbReference>
<name>A0A5C5VXS4_9BACT</name>
<reference evidence="6 7" key="1">
    <citation type="submission" date="2019-02" db="EMBL/GenBank/DDBJ databases">
        <title>Deep-cultivation of Planctomycetes and their phenomic and genomic characterization uncovers novel biology.</title>
        <authorList>
            <person name="Wiegand S."/>
            <person name="Jogler M."/>
            <person name="Boedeker C."/>
            <person name="Pinto D."/>
            <person name="Vollmers J."/>
            <person name="Rivas-Marin E."/>
            <person name="Kohn T."/>
            <person name="Peeters S.H."/>
            <person name="Heuer A."/>
            <person name="Rast P."/>
            <person name="Oberbeckmann S."/>
            <person name="Bunk B."/>
            <person name="Jeske O."/>
            <person name="Meyerdierks A."/>
            <person name="Storesund J.E."/>
            <person name="Kallscheuer N."/>
            <person name="Luecker S."/>
            <person name="Lage O.M."/>
            <person name="Pohl T."/>
            <person name="Merkel B.J."/>
            <person name="Hornburger P."/>
            <person name="Mueller R.-W."/>
            <person name="Bruemmer F."/>
            <person name="Labrenz M."/>
            <person name="Spormann A.M."/>
            <person name="Op Den Camp H."/>
            <person name="Overmann J."/>
            <person name="Amann R."/>
            <person name="Jetten M.S.M."/>
            <person name="Mascher T."/>
            <person name="Medema M.H."/>
            <person name="Devos D.P."/>
            <person name="Kaster A.-K."/>
            <person name="Ovreas L."/>
            <person name="Rohde M."/>
            <person name="Galperin M.Y."/>
            <person name="Jogler C."/>
        </authorList>
    </citation>
    <scope>NUCLEOTIDE SEQUENCE [LARGE SCALE GENOMIC DNA]</scope>
    <source>
        <strain evidence="6 7">Pla111</strain>
    </source>
</reference>
<evidence type="ECO:0008006" key="8">
    <source>
        <dbReference type="Google" id="ProtNLM"/>
    </source>
</evidence>
<comment type="subcellular location">
    <subcellularLocation>
        <location evidence="1">Membrane</location>
        <topology evidence="1">Multi-pass membrane protein</topology>
    </subcellularLocation>
</comment>
<protein>
    <recommendedName>
        <fullName evidence="8">Peptidase S54 rhomboid domain-containing protein</fullName>
    </recommendedName>
</protein>
<keyword evidence="7" id="KW-1185">Reference proteome</keyword>
<dbReference type="EMBL" id="SJPH01000004">
    <property type="protein sequence ID" value="TWT43250.1"/>
    <property type="molecule type" value="Genomic_DNA"/>
</dbReference>
<comment type="caution">
    <text evidence="6">The sequence shown here is derived from an EMBL/GenBank/DDBJ whole genome shotgun (WGS) entry which is preliminary data.</text>
</comment>
<dbReference type="Gene3D" id="1.20.1540.10">
    <property type="entry name" value="Rhomboid-like"/>
    <property type="match status" value="1"/>
</dbReference>
<gene>
    <name evidence="6" type="ORF">Pla111_22000</name>
</gene>
<keyword evidence="3 5" id="KW-1133">Transmembrane helix</keyword>
<feature type="transmembrane region" description="Helical" evidence="5">
    <location>
        <begin position="63"/>
        <end position="87"/>
    </location>
</feature>
<evidence type="ECO:0000256" key="3">
    <source>
        <dbReference type="ARBA" id="ARBA00022989"/>
    </source>
</evidence>
<evidence type="ECO:0000256" key="5">
    <source>
        <dbReference type="SAM" id="Phobius"/>
    </source>
</evidence>
<dbReference type="AlphaFoldDB" id="A0A5C5VXS4"/>